<sequence length="209" mass="23846">MDKRALVAASGLGISGIGGITAFTVDYLFKDKSVKGILARKGIKLISHRLDGNNQMDQWKAEFKIHEDEVKSIIGYNGSDLEQGASSLKKWCEGISVKEPSNQKDLENAEKFCSMKSMKDQIQKLGKNYLDEKSSDEDWNKTFQKRQKTNLNRVNLDREKAWCKEESKKDFLAFQITSSFKYFYLSCTKEGSNLEDTVEFTIEKIKTIV</sequence>
<protein>
    <submittedName>
        <fullName evidence="1">Uncharacterized protein</fullName>
    </submittedName>
</protein>
<evidence type="ECO:0000313" key="1">
    <source>
        <dbReference type="EMBL" id="AEG73642.1"/>
    </source>
</evidence>
<gene>
    <name evidence="1" type="ordered locus">MHF_1408</name>
</gene>
<evidence type="ECO:0000313" key="2">
    <source>
        <dbReference type="Proteomes" id="UP000007952"/>
    </source>
</evidence>
<dbReference type="STRING" id="859194.MHF_1408"/>
<dbReference type="BioCyc" id="MHAE859194:G1GR7-1403-MONOMER"/>
<dbReference type="HOGENOM" id="CLU_113690_0_0_14"/>
<proteinExistence type="predicted"/>
<reference evidence="1 2" key="1">
    <citation type="journal article" date="2011" name="J. Bacteriol.">
        <title>Complete genome sequences of two hemotropic Mycoplasmas, Mycoplasma haemofelis strain Ohio2 and Mycoplasma suis strain Illinois.</title>
        <authorList>
            <person name="Messick J.B."/>
            <person name="Santos A.P."/>
            <person name="Guimaraes A.M."/>
        </authorList>
    </citation>
    <scope>NUCLEOTIDE SEQUENCE [LARGE SCALE GENOMIC DNA]</scope>
    <source>
        <strain evidence="1 2">Ohio2</strain>
    </source>
</reference>
<accession>F6FGK4</accession>
<dbReference type="AlphaFoldDB" id="F6FGK4"/>
<dbReference type="Proteomes" id="UP000007952">
    <property type="component" value="Chromosome"/>
</dbReference>
<organism evidence="1 2">
    <name type="scientific">Mycoplasma haemofelis (strain Ohio2)</name>
    <dbReference type="NCBI Taxonomy" id="859194"/>
    <lineage>
        <taxon>Bacteria</taxon>
        <taxon>Bacillati</taxon>
        <taxon>Mycoplasmatota</taxon>
        <taxon>Mollicutes</taxon>
        <taxon>Mycoplasmataceae</taxon>
        <taxon>Mycoplasma</taxon>
    </lineage>
</organism>
<dbReference type="EMBL" id="CP002808">
    <property type="protein sequence ID" value="AEG73642.1"/>
    <property type="molecule type" value="Genomic_DNA"/>
</dbReference>
<reference key="2">
    <citation type="submission" date="2011-05" db="EMBL/GenBank/DDBJ databases">
        <title>The Genome of Mycoplasma haemofelis Strain Ohio2, a pathogenic hemoplasma of the cat.</title>
        <authorList>
            <person name="Santos A.P."/>
            <person name="Guimaraes A.M.S."/>
            <person name="SanMiguel P.J."/>
            <person name="Martin S.W."/>
            <person name="Messick J.B."/>
        </authorList>
    </citation>
    <scope>NUCLEOTIDE SEQUENCE</scope>
    <source>
        <strain>Ohio2</strain>
    </source>
</reference>
<name>F6FGK4_MYCHI</name>
<dbReference type="KEGG" id="mhf:MHF_1408"/>